<dbReference type="GO" id="GO:0003824">
    <property type="term" value="F:catalytic activity"/>
    <property type="evidence" value="ECO:0007669"/>
    <property type="project" value="InterPro"/>
</dbReference>
<accession>A0A7C4FEI7</accession>
<organism evidence="1">
    <name type="scientific">Ignisphaera aggregans</name>
    <dbReference type="NCBI Taxonomy" id="334771"/>
    <lineage>
        <taxon>Archaea</taxon>
        <taxon>Thermoproteota</taxon>
        <taxon>Thermoprotei</taxon>
        <taxon>Desulfurococcales</taxon>
        <taxon>Desulfurococcaceae</taxon>
        <taxon>Ignisphaera</taxon>
    </lineage>
</organism>
<name>A0A7C4FEI7_9CREN</name>
<dbReference type="AlphaFoldDB" id="A0A7C4FEI7"/>
<comment type="caution">
    <text evidence="1">The sequence shown here is derived from an EMBL/GenBank/DDBJ whole genome shotgun (WGS) entry which is preliminary data.</text>
</comment>
<dbReference type="InterPro" id="IPR023170">
    <property type="entry name" value="HhH_base_excis_C"/>
</dbReference>
<dbReference type="EMBL" id="DTFF01000042">
    <property type="protein sequence ID" value="HGI87705.1"/>
    <property type="molecule type" value="Genomic_DNA"/>
</dbReference>
<sequence length="314" mass="36242">MPLINMERVLRISDTLKRFDLGSAKLNVFDTRYYPPASDPPKMVTLYFLVMVAMDHRLSRPGKPYEAVLNGKRIRGADLLYRLGMMVYGERPEFFSPENLARITEDEVVAWLTIGDASPPDPRLRALLLRDLGQKLLSLYNGNPLAMLQIPRGYLRAAEGYGLLDLLKVFKAYQDPVEKKAFLLVKFLFYRGLFEPRDVENLHVPVDNHLTRIALRLGIVELEEALFKKVLNGYELTHDEDALIRICVREGFKAVSRESGVDVFLLDDFLWVFGRSTCMQEEPKCYSCPFRGVCRAYDVGVFVKDLNYFNTWYY</sequence>
<dbReference type="Gene3D" id="1.10.1670.10">
    <property type="entry name" value="Helix-hairpin-Helix base-excision DNA repair enzymes (C-terminal)"/>
    <property type="match status" value="1"/>
</dbReference>
<proteinExistence type="predicted"/>
<gene>
    <name evidence="1" type="ORF">ENV14_04855</name>
</gene>
<evidence type="ECO:0000313" key="1">
    <source>
        <dbReference type="EMBL" id="HGI87705.1"/>
    </source>
</evidence>
<dbReference type="InterPro" id="IPR011257">
    <property type="entry name" value="DNA_glycosylase"/>
</dbReference>
<protein>
    <submittedName>
        <fullName evidence="1">Iron-sulfur cluster loop</fullName>
    </submittedName>
</protein>
<dbReference type="SUPFAM" id="SSF48150">
    <property type="entry name" value="DNA-glycosylase"/>
    <property type="match status" value="1"/>
</dbReference>
<dbReference type="GO" id="GO:0006281">
    <property type="term" value="P:DNA repair"/>
    <property type="evidence" value="ECO:0007669"/>
    <property type="project" value="InterPro"/>
</dbReference>
<reference evidence="1" key="1">
    <citation type="journal article" date="2020" name="mSystems">
        <title>Genome- and Community-Level Interaction Insights into Carbon Utilization and Element Cycling Functions of Hydrothermarchaeota in Hydrothermal Sediment.</title>
        <authorList>
            <person name="Zhou Z."/>
            <person name="Liu Y."/>
            <person name="Xu W."/>
            <person name="Pan J."/>
            <person name="Luo Z.H."/>
            <person name="Li M."/>
        </authorList>
    </citation>
    <scope>NUCLEOTIDE SEQUENCE [LARGE SCALE GENOMIC DNA]</scope>
    <source>
        <strain evidence="1">SpSt-732</strain>
    </source>
</reference>